<proteinExistence type="predicted"/>
<dbReference type="AlphaFoldDB" id="A0A7W9EPY4"/>
<comment type="caution">
    <text evidence="7">The sequence shown here is derived from an EMBL/GenBank/DDBJ whole genome shotgun (WGS) entry which is preliminary data.</text>
</comment>
<feature type="modified residue" description="4-aspartylphosphate" evidence="4">
    <location>
        <position position="60"/>
    </location>
</feature>
<dbReference type="SUPFAM" id="SSF52172">
    <property type="entry name" value="CheY-like"/>
    <property type="match status" value="1"/>
</dbReference>
<dbReference type="InterPro" id="IPR016032">
    <property type="entry name" value="Sig_transdc_resp-reg_C-effctor"/>
</dbReference>
<dbReference type="Gene3D" id="1.10.10.10">
    <property type="entry name" value="Winged helix-like DNA-binding domain superfamily/Winged helix DNA-binding domain"/>
    <property type="match status" value="1"/>
</dbReference>
<dbReference type="GO" id="GO:0003677">
    <property type="term" value="F:DNA binding"/>
    <property type="evidence" value="ECO:0007669"/>
    <property type="project" value="UniProtKB-KW"/>
</dbReference>
<keyword evidence="3 7" id="KW-0238">DNA-binding</keyword>
<dbReference type="InterPro" id="IPR058245">
    <property type="entry name" value="NreC/VraR/RcsB-like_REC"/>
</dbReference>
<protein>
    <recommendedName>
        <fullName evidence="1">Flagellar transcriptional regulator FtcR</fullName>
    </recommendedName>
</protein>
<keyword evidence="8" id="KW-1185">Reference proteome</keyword>
<gene>
    <name evidence="7" type="ORF">FHS76_004168</name>
</gene>
<evidence type="ECO:0000259" key="5">
    <source>
        <dbReference type="PROSITE" id="PS50043"/>
    </source>
</evidence>
<dbReference type="SMART" id="SM00448">
    <property type="entry name" value="REC"/>
    <property type="match status" value="1"/>
</dbReference>
<dbReference type="InterPro" id="IPR001789">
    <property type="entry name" value="Sig_transdc_resp-reg_receiver"/>
</dbReference>
<dbReference type="RefSeq" id="WP_328700548.1">
    <property type="nucleotide sequence ID" value="NZ_JACIJG010000026.1"/>
</dbReference>
<dbReference type="SMART" id="SM00421">
    <property type="entry name" value="HTH_LUXR"/>
    <property type="match status" value="1"/>
</dbReference>
<dbReference type="CDD" id="cd17535">
    <property type="entry name" value="REC_NarL-like"/>
    <property type="match status" value="1"/>
</dbReference>
<sequence>MEGLKQDRIILADDHPIFRDGLRRLIQRFAPESIIEEAGSYEELLSLARSAEAPTTIIADLIFAGENIEPMLDALRQEFERTSIIVVSMIEDNETAERIMARGMNGFISKSVPPRALALAIASVRDGEAIVQLEPPDSLPPQLMHHDVLLTPRQVEVLRLLSEGKTNKEIAIKLGISPFTVRIHVSALLKVLNVTTRSAATAKALNDGLLTPPIP</sequence>
<dbReference type="InterPro" id="IPR036388">
    <property type="entry name" value="WH-like_DNA-bd_sf"/>
</dbReference>
<feature type="domain" description="Response regulatory" evidence="6">
    <location>
        <begin position="8"/>
        <end position="125"/>
    </location>
</feature>
<dbReference type="InterPro" id="IPR000792">
    <property type="entry name" value="Tscrpt_reg_LuxR_C"/>
</dbReference>
<reference evidence="7 8" key="1">
    <citation type="submission" date="2020-08" db="EMBL/GenBank/DDBJ databases">
        <title>Genomic Encyclopedia of Type Strains, Phase IV (KMG-IV): sequencing the most valuable type-strain genomes for metagenomic binning, comparative biology and taxonomic classification.</title>
        <authorList>
            <person name="Goeker M."/>
        </authorList>
    </citation>
    <scope>NUCLEOTIDE SEQUENCE [LARGE SCALE GENOMIC DNA]</scope>
    <source>
        <strain evidence="7 8">DSM 26944</strain>
    </source>
</reference>
<evidence type="ECO:0000256" key="2">
    <source>
        <dbReference type="ARBA" id="ARBA00022553"/>
    </source>
</evidence>
<evidence type="ECO:0000259" key="6">
    <source>
        <dbReference type="PROSITE" id="PS50110"/>
    </source>
</evidence>
<dbReference type="SUPFAM" id="SSF46894">
    <property type="entry name" value="C-terminal effector domain of the bipartite response regulators"/>
    <property type="match status" value="1"/>
</dbReference>
<dbReference type="Pfam" id="PF00196">
    <property type="entry name" value="GerE"/>
    <property type="match status" value="1"/>
</dbReference>
<accession>A0A7W9EPY4</accession>
<dbReference type="InterPro" id="IPR011006">
    <property type="entry name" value="CheY-like_superfamily"/>
</dbReference>
<evidence type="ECO:0000256" key="1">
    <source>
        <dbReference type="ARBA" id="ARBA00015404"/>
    </source>
</evidence>
<feature type="domain" description="HTH luxR-type" evidence="5">
    <location>
        <begin position="143"/>
        <end position="208"/>
    </location>
</feature>
<evidence type="ECO:0000313" key="8">
    <source>
        <dbReference type="Proteomes" id="UP000555546"/>
    </source>
</evidence>
<dbReference type="InterPro" id="IPR051015">
    <property type="entry name" value="EvgA-like"/>
</dbReference>
<dbReference type="Proteomes" id="UP000555546">
    <property type="component" value="Unassembled WGS sequence"/>
</dbReference>
<dbReference type="CDD" id="cd06170">
    <property type="entry name" value="LuxR_C_like"/>
    <property type="match status" value="1"/>
</dbReference>
<dbReference type="GO" id="GO:0000160">
    <property type="term" value="P:phosphorelay signal transduction system"/>
    <property type="evidence" value="ECO:0007669"/>
    <property type="project" value="InterPro"/>
</dbReference>
<evidence type="ECO:0000256" key="4">
    <source>
        <dbReference type="PROSITE-ProRule" id="PRU00169"/>
    </source>
</evidence>
<organism evidence="7 8">
    <name type="scientific">Brucella daejeonensis</name>
    <dbReference type="NCBI Taxonomy" id="659015"/>
    <lineage>
        <taxon>Bacteria</taxon>
        <taxon>Pseudomonadati</taxon>
        <taxon>Pseudomonadota</taxon>
        <taxon>Alphaproteobacteria</taxon>
        <taxon>Hyphomicrobiales</taxon>
        <taxon>Brucellaceae</taxon>
        <taxon>Brucella/Ochrobactrum group</taxon>
        <taxon>Brucella</taxon>
    </lineage>
</organism>
<dbReference type="PROSITE" id="PS50110">
    <property type="entry name" value="RESPONSE_REGULATORY"/>
    <property type="match status" value="1"/>
</dbReference>
<dbReference type="PRINTS" id="PR00038">
    <property type="entry name" value="HTHLUXR"/>
</dbReference>
<dbReference type="PANTHER" id="PTHR45566">
    <property type="entry name" value="HTH-TYPE TRANSCRIPTIONAL REGULATOR YHJB-RELATED"/>
    <property type="match status" value="1"/>
</dbReference>
<evidence type="ECO:0000256" key="3">
    <source>
        <dbReference type="ARBA" id="ARBA00023125"/>
    </source>
</evidence>
<dbReference type="PANTHER" id="PTHR45566:SF2">
    <property type="entry name" value="NARL SUBFAMILY"/>
    <property type="match status" value="1"/>
</dbReference>
<dbReference type="GO" id="GO:0006355">
    <property type="term" value="P:regulation of DNA-templated transcription"/>
    <property type="evidence" value="ECO:0007669"/>
    <property type="project" value="InterPro"/>
</dbReference>
<dbReference type="EMBL" id="JACIJG010000026">
    <property type="protein sequence ID" value="MBB5704251.1"/>
    <property type="molecule type" value="Genomic_DNA"/>
</dbReference>
<dbReference type="PROSITE" id="PS50043">
    <property type="entry name" value="HTH_LUXR_2"/>
    <property type="match status" value="1"/>
</dbReference>
<dbReference type="Pfam" id="PF00072">
    <property type="entry name" value="Response_reg"/>
    <property type="match status" value="1"/>
</dbReference>
<dbReference type="Gene3D" id="3.40.50.2300">
    <property type="match status" value="1"/>
</dbReference>
<evidence type="ECO:0000313" key="7">
    <source>
        <dbReference type="EMBL" id="MBB5704251.1"/>
    </source>
</evidence>
<name>A0A7W9EPY4_9HYPH</name>
<keyword evidence="2 4" id="KW-0597">Phosphoprotein</keyword>